<reference evidence="1 2" key="1">
    <citation type="submission" date="2021-01" db="EMBL/GenBank/DDBJ databases">
        <title>Actinoplanes sp. nov. LDG1-06 isolated from lichen.</title>
        <authorList>
            <person name="Saeng-In P."/>
            <person name="Phongsopitanun W."/>
            <person name="Kanchanasin P."/>
            <person name="Yuki M."/>
            <person name="Kudo T."/>
            <person name="Ohkuma M."/>
            <person name="Tanasupawat S."/>
        </authorList>
    </citation>
    <scope>NUCLEOTIDE SEQUENCE [LARGE SCALE GENOMIC DNA]</scope>
    <source>
        <strain evidence="1 2">LDG1-06</strain>
    </source>
</reference>
<keyword evidence="2" id="KW-1185">Reference proteome</keyword>
<dbReference type="Proteomes" id="UP000632138">
    <property type="component" value="Unassembled WGS sequence"/>
</dbReference>
<evidence type="ECO:0000313" key="2">
    <source>
        <dbReference type="Proteomes" id="UP000632138"/>
    </source>
</evidence>
<evidence type="ECO:0000313" key="1">
    <source>
        <dbReference type="EMBL" id="MBM2618528.1"/>
    </source>
</evidence>
<sequence length="656" mass="68628">MIDKLPLDSPLWDGLSACYSTANAIARLREVVSTRELGEPWRELCDELLHQGSVYGVTSAAIPHLVELAPELPMDARRTLWIEIGFMVTAGAGEFESPPAAGLQEGLTAALRRADVLAVGDFLADGAVPPGEVGYFALSCVAFTGHPVGRALWEFLSPGEGYVRMVCAGCEAEYEVGGFADPIGPPCPPPVVELPPLGLEPWPSLARAIDDVDLGPGWSGFLDAARQVAAAGVPVHAPADAVWCLVAAMVALQGDDSVPWARTLARLAGHLRCVECDQVYSIADLINEQDDVEPVDPASAPAETVADGVTGFRPAPGGVPASAALEARVRWRVGSRAVDALAALGEGAVLAAGPSGTTAWDVETGGQVLPVMPGPAVSVYAPDDTVIVTADPDGALHRWERSTANPLGEAVRGGGTPVRSLAAVLVPHARHEHAVPWLSVMQGRRLLAVGDAGGGVELWEPLAERPHVELFRREDRAVAGLAALDFTDQPSWSGTDLIVLYGDTVVDVWESAAVHGNRSTMAPDPAGLAAIGHEHIVGGVVAPRRLGYRAPVLLADRNGTVSMWETFGVRLNDPLPPDPRHRDVIGVAAVPYGESIAVVTVSRADRNLRIWQPARGSVALVPLDVSPRCVTAVGRTVVVGHDDGVLAVTAGGEGTT</sequence>
<gene>
    <name evidence="1" type="ORF">JIG36_23510</name>
</gene>
<dbReference type="EMBL" id="JAENHP010000007">
    <property type="protein sequence ID" value="MBM2618528.1"/>
    <property type="molecule type" value="Genomic_DNA"/>
</dbReference>
<dbReference type="SUPFAM" id="SSF50998">
    <property type="entry name" value="Quinoprotein alcohol dehydrogenase-like"/>
    <property type="match status" value="1"/>
</dbReference>
<dbReference type="RefSeq" id="WP_203378524.1">
    <property type="nucleotide sequence ID" value="NZ_JAENHP010000007.1"/>
</dbReference>
<dbReference type="InterPro" id="IPR015943">
    <property type="entry name" value="WD40/YVTN_repeat-like_dom_sf"/>
</dbReference>
<evidence type="ECO:0008006" key="3">
    <source>
        <dbReference type="Google" id="ProtNLM"/>
    </source>
</evidence>
<proteinExistence type="predicted"/>
<accession>A0ABS2AFC3</accession>
<organism evidence="1 2">
    <name type="scientific">Paractinoplanes ovalisporus</name>
    <dbReference type="NCBI Taxonomy" id="2810368"/>
    <lineage>
        <taxon>Bacteria</taxon>
        <taxon>Bacillati</taxon>
        <taxon>Actinomycetota</taxon>
        <taxon>Actinomycetes</taxon>
        <taxon>Micromonosporales</taxon>
        <taxon>Micromonosporaceae</taxon>
        <taxon>Paractinoplanes</taxon>
    </lineage>
</organism>
<comment type="caution">
    <text evidence="1">The sequence shown here is derived from an EMBL/GenBank/DDBJ whole genome shotgun (WGS) entry which is preliminary data.</text>
</comment>
<name>A0ABS2AFC3_9ACTN</name>
<dbReference type="Gene3D" id="2.130.10.10">
    <property type="entry name" value="YVTN repeat-like/Quinoprotein amine dehydrogenase"/>
    <property type="match status" value="1"/>
</dbReference>
<dbReference type="InterPro" id="IPR011047">
    <property type="entry name" value="Quinoprotein_ADH-like_sf"/>
</dbReference>
<protein>
    <recommendedName>
        <fullName evidence="3">WD40 repeat domain-containing protein</fullName>
    </recommendedName>
</protein>